<dbReference type="EMBL" id="SLXD01000018">
    <property type="protein sequence ID" value="TCO98098.1"/>
    <property type="molecule type" value="Genomic_DNA"/>
</dbReference>
<organism evidence="1 2">
    <name type="scientific">Rubrivivax gelatinosus</name>
    <name type="common">Rhodocyclus gelatinosus</name>
    <name type="synonym">Rhodopseudomonas gelatinosa</name>
    <dbReference type="NCBI Taxonomy" id="28068"/>
    <lineage>
        <taxon>Bacteria</taxon>
        <taxon>Pseudomonadati</taxon>
        <taxon>Pseudomonadota</taxon>
        <taxon>Betaproteobacteria</taxon>
        <taxon>Burkholderiales</taxon>
        <taxon>Sphaerotilaceae</taxon>
        <taxon>Rubrivivax</taxon>
    </lineage>
</organism>
<protein>
    <submittedName>
        <fullName evidence="1">Uncharacterized protein</fullName>
    </submittedName>
</protein>
<comment type="caution">
    <text evidence="1">The sequence shown here is derived from an EMBL/GenBank/DDBJ whole genome shotgun (WGS) entry which is preliminary data.</text>
</comment>
<dbReference type="AlphaFoldDB" id="A0A4R2LUE1"/>
<evidence type="ECO:0000313" key="2">
    <source>
        <dbReference type="Proteomes" id="UP000295106"/>
    </source>
</evidence>
<name>A0A4R2LUE1_RUBGE</name>
<evidence type="ECO:0000313" key="1">
    <source>
        <dbReference type="EMBL" id="TCO98098.1"/>
    </source>
</evidence>
<accession>A0A4R2LUE1</accession>
<gene>
    <name evidence="1" type="ORF">EV684_11873</name>
</gene>
<proteinExistence type="predicted"/>
<sequence>MNAFFAPADWRIVVFGLRSRCTAEDLRPLLGRWAEADIEIELVVVSEAADDAMAILCLHDALPHMTWRLSQRLDRRVHDGRRLRSWIPVMAWRR</sequence>
<dbReference type="OrthoDB" id="9156650at2"/>
<reference evidence="1 2" key="1">
    <citation type="submission" date="2019-03" db="EMBL/GenBank/DDBJ databases">
        <title>Genomic Encyclopedia of Type Strains, Phase IV (KMG-IV): sequencing the most valuable type-strain genomes for metagenomic binning, comparative biology and taxonomic classification.</title>
        <authorList>
            <person name="Goeker M."/>
        </authorList>
    </citation>
    <scope>NUCLEOTIDE SEQUENCE [LARGE SCALE GENOMIC DNA]</scope>
    <source>
        <strain evidence="1 2">DSM 1709</strain>
    </source>
</reference>
<dbReference type="RefSeq" id="WP_132649515.1">
    <property type="nucleotide sequence ID" value="NZ_CP181386.1"/>
</dbReference>
<dbReference type="Proteomes" id="UP000295106">
    <property type="component" value="Unassembled WGS sequence"/>
</dbReference>
<dbReference type="GeneID" id="99684091"/>